<evidence type="ECO:0000313" key="2">
    <source>
        <dbReference type="EMBL" id="MEE7456674.1"/>
    </source>
</evidence>
<gene>
    <name evidence="2" type="ORF">MRSR164_07755</name>
</gene>
<dbReference type="EMBL" id="MLBY01000004">
    <property type="protein sequence ID" value="MEE7456674.1"/>
    <property type="molecule type" value="Genomic_DNA"/>
</dbReference>
<evidence type="ECO:0000256" key="1">
    <source>
        <dbReference type="SAM" id="MobiDB-lite"/>
    </source>
</evidence>
<protein>
    <submittedName>
        <fullName evidence="2">Uncharacterized protein</fullName>
    </submittedName>
</protein>
<accession>A0ABU7T8J3</accession>
<evidence type="ECO:0000313" key="3">
    <source>
        <dbReference type="Proteomes" id="UP001349262"/>
    </source>
</evidence>
<sequence>MRNLPLDPAQIPGWGVDADPKNDPTYPMRDRSHEDKRGMNWRRPPQQRKTVEVLRSIERNDLPAVFGTSVPPSGISGMIRRQAFRYSESQWAHWLMLMAADRVNVVEGVVEDLGRGRIPNIPGEMGLRSELQHNRNGLMRKVLVTGAVLGLSVLAVRLATSGASSSRERSGRRSR</sequence>
<keyword evidence="3" id="KW-1185">Reference proteome</keyword>
<organism evidence="2 3">
    <name type="scientific">Methylobacterium radiotolerans</name>
    <dbReference type="NCBI Taxonomy" id="31998"/>
    <lineage>
        <taxon>Bacteria</taxon>
        <taxon>Pseudomonadati</taxon>
        <taxon>Pseudomonadota</taxon>
        <taxon>Alphaproteobacteria</taxon>
        <taxon>Hyphomicrobiales</taxon>
        <taxon>Methylobacteriaceae</taxon>
        <taxon>Methylobacterium</taxon>
    </lineage>
</organism>
<name>A0ABU7T8J3_9HYPH</name>
<reference evidence="2 3" key="1">
    <citation type="journal article" date="2012" name="Genet. Mol. Biol.">
        <title>Analysis of 16S rRNA and mxaF genes revealing insights into Methylobacterium niche-specific plant association.</title>
        <authorList>
            <person name="Dourado M.N."/>
            <person name="Andreote F.D."/>
            <person name="Dini-Andreote F."/>
            <person name="Conti R."/>
            <person name="Araujo J.M."/>
            <person name="Araujo W.L."/>
        </authorList>
    </citation>
    <scope>NUCLEOTIDE SEQUENCE [LARGE SCALE GENOMIC DNA]</scope>
    <source>
        <strain evidence="2 3">SR1.6/4</strain>
    </source>
</reference>
<feature type="compositionally biased region" description="Basic and acidic residues" evidence="1">
    <location>
        <begin position="18"/>
        <end position="38"/>
    </location>
</feature>
<dbReference type="Proteomes" id="UP001349262">
    <property type="component" value="Unassembled WGS sequence"/>
</dbReference>
<comment type="caution">
    <text evidence="2">The sequence shown here is derived from an EMBL/GenBank/DDBJ whole genome shotgun (WGS) entry which is preliminary data.</text>
</comment>
<proteinExistence type="predicted"/>
<feature type="region of interest" description="Disordered" evidence="1">
    <location>
        <begin position="1"/>
        <end position="47"/>
    </location>
</feature>